<dbReference type="PROSITE" id="PS51257">
    <property type="entry name" value="PROKAR_LIPOPROTEIN"/>
    <property type="match status" value="1"/>
</dbReference>
<organism evidence="2">
    <name type="scientific">Caedibacter taeniospiralis</name>
    <dbReference type="NCBI Taxonomy" id="28907"/>
    <lineage>
        <taxon>Bacteria</taxon>
        <taxon>Pseudomonadati</taxon>
        <taxon>Pseudomonadota</taxon>
        <taxon>Gammaproteobacteria</taxon>
        <taxon>Thiotrichales</taxon>
        <taxon>Fastidiosibacteraceae</taxon>
        <taxon>Caedibacter</taxon>
    </lineage>
</organism>
<geneLocation type="plasmid" evidence="2">
    <name>pKAP298</name>
</geneLocation>
<dbReference type="AlphaFoldDB" id="Q6TFF0"/>
<reference evidence="2" key="1">
    <citation type="journal article" date="2005" name="J. Mol. Evol.">
        <title>Sequence, transcription activity, and evolutionary origin of the R-body coding plasmid pKAP298 from the intracellular parasitic bacterium Caedibacter taeniospiralis.</title>
        <authorList>
            <person name="Jeblick J."/>
            <person name="Kusch J."/>
        </authorList>
    </citation>
    <scope>NUCLEOTIDE SEQUENCE</scope>
    <source>
        <plasmid evidence="2">pKAP298</plasmid>
    </source>
</reference>
<proteinExistence type="predicted"/>
<protein>
    <recommendedName>
        <fullName evidence="3">Lipoprotein</fullName>
    </recommendedName>
</protein>
<evidence type="ECO:0008006" key="3">
    <source>
        <dbReference type="Google" id="ProtNLM"/>
    </source>
</evidence>
<accession>Q6TFF0</accession>
<sequence>MKKYSKVLTVLSLSIILGGCTIGPLVEIKLAEEGAKFVEKEVQIIEKDIEHTDENNHA</sequence>
<evidence type="ECO:0000256" key="1">
    <source>
        <dbReference type="SAM" id="Coils"/>
    </source>
</evidence>
<dbReference type="RefSeq" id="WP_011178460.1">
    <property type="nucleotide sequence ID" value="NC_005915.1"/>
</dbReference>
<keyword evidence="2" id="KW-0614">Plasmid</keyword>
<dbReference type="EMBL" id="AY422720">
    <property type="protein sequence ID" value="AAR87109.1"/>
    <property type="molecule type" value="Genomic_DNA"/>
</dbReference>
<feature type="coiled-coil region" evidence="1">
    <location>
        <begin position="28"/>
        <end position="55"/>
    </location>
</feature>
<keyword evidence="1" id="KW-0175">Coiled coil</keyword>
<evidence type="ECO:0000313" key="2">
    <source>
        <dbReference type="EMBL" id="AAR87109.1"/>
    </source>
</evidence>
<name>Q6TFF0_CAETA</name>